<feature type="chain" id="PRO_5026922721" description="DUF1508 domain-containing protein" evidence="2">
    <location>
        <begin position="28"/>
        <end position="111"/>
    </location>
</feature>
<evidence type="ECO:0000256" key="1">
    <source>
        <dbReference type="SAM" id="MobiDB-lite"/>
    </source>
</evidence>
<organism evidence="3 4">
    <name type="scientific">Frigoriglobus tundricola</name>
    <dbReference type="NCBI Taxonomy" id="2774151"/>
    <lineage>
        <taxon>Bacteria</taxon>
        <taxon>Pseudomonadati</taxon>
        <taxon>Planctomycetota</taxon>
        <taxon>Planctomycetia</taxon>
        <taxon>Gemmatales</taxon>
        <taxon>Gemmataceae</taxon>
        <taxon>Frigoriglobus</taxon>
    </lineage>
</organism>
<feature type="signal peptide" evidence="2">
    <location>
        <begin position="1"/>
        <end position="27"/>
    </location>
</feature>
<evidence type="ECO:0000313" key="4">
    <source>
        <dbReference type="Proteomes" id="UP000503447"/>
    </source>
</evidence>
<dbReference type="PROSITE" id="PS51257">
    <property type="entry name" value="PROKAR_LIPOPROTEIN"/>
    <property type="match status" value="1"/>
</dbReference>
<keyword evidence="4" id="KW-1185">Reference proteome</keyword>
<evidence type="ECO:0000256" key="2">
    <source>
        <dbReference type="SAM" id="SignalP"/>
    </source>
</evidence>
<dbReference type="RefSeq" id="WP_171468885.1">
    <property type="nucleotide sequence ID" value="NZ_CP053452.2"/>
</dbReference>
<keyword evidence="2" id="KW-0732">Signal</keyword>
<dbReference type="SUPFAM" id="SSF160113">
    <property type="entry name" value="YegP-like"/>
    <property type="match status" value="1"/>
</dbReference>
<gene>
    <name evidence="3" type="ORF">FTUN_6809</name>
</gene>
<protein>
    <recommendedName>
        <fullName evidence="5">DUF1508 domain-containing protein</fullName>
    </recommendedName>
</protein>
<dbReference type="AlphaFoldDB" id="A0A6M5YYV4"/>
<feature type="region of interest" description="Disordered" evidence="1">
    <location>
        <begin position="24"/>
        <end position="47"/>
    </location>
</feature>
<dbReference type="Proteomes" id="UP000503447">
    <property type="component" value="Chromosome"/>
</dbReference>
<dbReference type="EMBL" id="CP053452">
    <property type="protein sequence ID" value="QJW99209.1"/>
    <property type="molecule type" value="Genomic_DNA"/>
</dbReference>
<evidence type="ECO:0000313" key="3">
    <source>
        <dbReference type="EMBL" id="QJW99209.1"/>
    </source>
</evidence>
<dbReference type="InterPro" id="IPR036913">
    <property type="entry name" value="YegP-like_sf"/>
</dbReference>
<reference evidence="4" key="1">
    <citation type="submission" date="2020-05" db="EMBL/GenBank/DDBJ databases">
        <title>Frigoriglobus tundricola gen. nov., sp. nov., a psychrotolerant cellulolytic planctomycete of the family Gemmataceae with two divergent copies of 16S rRNA gene.</title>
        <authorList>
            <person name="Kulichevskaya I.S."/>
            <person name="Ivanova A.A."/>
            <person name="Naumoff D.G."/>
            <person name="Beletsky A.V."/>
            <person name="Rijpstra W.I.C."/>
            <person name="Sinninghe Damste J.S."/>
            <person name="Mardanov A.V."/>
            <person name="Ravin N.V."/>
            <person name="Dedysh S.N."/>
        </authorList>
    </citation>
    <scope>NUCLEOTIDE SEQUENCE [LARGE SCALE GENOMIC DNA]</scope>
    <source>
        <strain evidence="4">PL17</strain>
    </source>
</reference>
<name>A0A6M5YYV4_9BACT</name>
<sequence length="111" mass="11888">MRKLLCSLALCAATGVLIACVSPTAPARPKDKSDEKKDEKKDAKKDVKAVEPGTIEVYQSKDGWRYRVLGADGKPIAIGVQGYAKKEDCLATVEILKATLTKAKVVEIGGK</sequence>
<accession>A0A6M5YYV4</accession>
<proteinExistence type="predicted"/>
<feature type="compositionally biased region" description="Basic and acidic residues" evidence="1">
    <location>
        <begin position="28"/>
        <end position="47"/>
    </location>
</feature>
<evidence type="ECO:0008006" key="5">
    <source>
        <dbReference type="Google" id="ProtNLM"/>
    </source>
</evidence>
<dbReference type="Gene3D" id="3.30.160.160">
    <property type="entry name" value="YegP-like"/>
    <property type="match status" value="1"/>
</dbReference>
<dbReference type="KEGG" id="ftj:FTUN_6809"/>